<protein>
    <submittedName>
        <fullName evidence="2">Uncharacterized protein</fullName>
    </submittedName>
</protein>
<dbReference type="WBParaSite" id="scaffold17259_cov281.g18558">
    <property type="protein sequence ID" value="scaffold17259_cov281.g18558"/>
    <property type="gene ID" value="scaffold17259_cov281.g18558"/>
</dbReference>
<keyword evidence="1" id="KW-1185">Reference proteome</keyword>
<organism evidence="1 2">
    <name type="scientific">Meloidogyne javanica</name>
    <name type="common">Root-knot nematode worm</name>
    <dbReference type="NCBI Taxonomy" id="6303"/>
    <lineage>
        <taxon>Eukaryota</taxon>
        <taxon>Metazoa</taxon>
        <taxon>Ecdysozoa</taxon>
        <taxon>Nematoda</taxon>
        <taxon>Chromadorea</taxon>
        <taxon>Rhabditida</taxon>
        <taxon>Tylenchina</taxon>
        <taxon>Tylenchomorpha</taxon>
        <taxon>Tylenchoidea</taxon>
        <taxon>Meloidogynidae</taxon>
        <taxon>Meloidogyninae</taxon>
        <taxon>Meloidogyne</taxon>
        <taxon>Meloidogyne incognita group</taxon>
    </lineage>
</organism>
<evidence type="ECO:0000313" key="1">
    <source>
        <dbReference type="Proteomes" id="UP000887561"/>
    </source>
</evidence>
<proteinExistence type="predicted"/>
<reference evidence="2" key="1">
    <citation type="submission" date="2022-11" db="UniProtKB">
        <authorList>
            <consortium name="WormBaseParasite"/>
        </authorList>
    </citation>
    <scope>IDENTIFICATION</scope>
</reference>
<name>A0A915LSF2_MELJA</name>
<dbReference type="Proteomes" id="UP000887561">
    <property type="component" value="Unplaced"/>
</dbReference>
<accession>A0A915LSF2</accession>
<dbReference type="AlphaFoldDB" id="A0A915LSF2"/>
<sequence length="159" mass="18573">RQKVGWETLRRSQHRFERLDVNKEQKKIKNDVKIAWLSTRQLCFQPYFDQNSFIPIADQARGTNLLSCREPFFVMNIVYNFGNVDDLDCMSVDIHGRPSDETRYMMGQGRANDGYFNELCIGDTFEASIEIRAITTILPDPEAPIEQRCQIYEQKENSP</sequence>
<evidence type="ECO:0000313" key="2">
    <source>
        <dbReference type="WBParaSite" id="scaffold17259_cov281.g18558"/>
    </source>
</evidence>